<protein>
    <submittedName>
        <fullName evidence="1">MmcQ/YjbR family DNA-binding protein</fullName>
    </submittedName>
</protein>
<proteinExistence type="predicted"/>
<dbReference type="EMBL" id="CP159925">
    <property type="protein sequence ID" value="XCO76107.1"/>
    <property type="molecule type" value="Genomic_DNA"/>
</dbReference>
<sequence length="135" mass="14693">MAEHPEVAAAIVARLSAICLGLPEAWQERAWTGTRWMVGKKNFAHVVAIAEGWPAAYAQAAGHPGPLTVLTFRLPQARADAPRFRRAPFFRPVWFANLVGLALDAGTDWDEVADLLAESYCVLAPKKLAAMVDRG</sequence>
<name>A0AAU8MY00_9GAMM</name>
<dbReference type="AlphaFoldDB" id="A0AAU8MY00"/>
<dbReference type="InterPro" id="IPR058532">
    <property type="entry name" value="YjbR/MT2646/Rv2570-like"/>
</dbReference>
<dbReference type="GO" id="GO:0003677">
    <property type="term" value="F:DNA binding"/>
    <property type="evidence" value="ECO:0007669"/>
    <property type="project" value="UniProtKB-KW"/>
</dbReference>
<reference evidence="1" key="1">
    <citation type="submission" date="2024-06" db="EMBL/GenBank/DDBJ databases">
        <authorList>
            <person name="Li S."/>
        </authorList>
    </citation>
    <scope>NUCLEOTIDE SEQUENCE</scope>
    <source>
        <strain evidence="1">SR10</strain>
    </source>
</reference>
<evidence type="ECO:0000313" key="1">
    <source>
        <dbReference type="EMBL" id="XCO76107.1"/>
    </source>
</evidence>
<gene>
    <name evidence="1" type="ORF">ABU614_04780</name>
</gene>
<organism evidence="1">
    <name type="scientific">Lysobacter firmicutimachus</name>
    <dbReference type="NCBI Taxonomy" id="1792846"/>
    <lineage>
        <taxon>Bacteria</taxon>
        <taxon>Pseudomonadati</taxon>
        <taxon>Pseudomonadota</taxon>
        <taxon>Gammaproteobacteria</taxon>
        <taxon>Lysobacterales</taxon>
        <taxon>Lysobacteraceae</taxon>
        <taxon>Lysobacter</taxon>
    </lineage>
</organism>
<keyword evidence="1" id="KW-0238">DNA-binding</keyword>
<dbReference type="RefSeq" id="WP_363799496.1">
    <property type="nucleotide sequence ID" value="NZ_CP159925.1"/>
</dbReference>
<dbReference type="SUPFAM" id="SSF142906">
    <property type="entry name" value="YjbR-like"/>
    <property type="match status" value="1"/>
</dbReference>
<dbReference type="InterPro" id="IPR038056">
    <property type="entry name" value="YjbR-like_sf"/>
</dbReference>
<dbReference type="Gene3D" id="3.90.1150.30">
    <property type="match status" value="1"/>
</dbReference>
<dbReference type="Pfam" id="PF04237">
    <property type="entry name" value="YjbR"/>
    <property type="match status" value="1"/>
</dbReference>
<accession>A0AAU8MY00</accession>